<feature type="region of interest" description="Disordered" evidence="4">
    <location>
        <begin position="667"/>
        <end position="686"/>
    </location>
</feature>
<dbReference type="AlphaFoldDB" id="A0AAD1ZHG6"/>
<organism evidence="6 7">
    <name type="scientific">Fraxinus pennsylvanica</name>
    <dbReference type="NCBI Taxonomy" id="56036"/>
    <lineage>
        <taxon>Eukaryota</taxon>
        <taxon>Viridiplantae</taxon>
        <taxon>Streptophyta</taxon>
        <taxon>Embryophyta</taxon>
        <taxon>Tracheophyta</taxon>
        <taxon>Spermatophyta</taxon>
        <taxon>Magnoliopsida</taxon>
        <taxon>eudicotyledons</taxon>
        <taxon>Gunneridae</taxon>
        <taxon>Pentapetalae</taxon>
        <taxon>asterids</taxon>
        <taxon>lamiids</taxon>
        <taxon>Lamiales</taxon>
        <taxon>Oleaceae</taxon>
        <taxon>Oleeae</taxon>
        <taxon>Fraxinus</taxon>
    </lineage>
</organism>
<feature type="compositionally biased region" description="Basic and acidic residues" evidence="4">
    <location>
        <begin position="551"/>
        <end position="563"/>
    </location>
</feature>
<evidence type="ECO:0000256" key="3">
    <source>
        <dbReference type="SAM" id="Coils"/>
    </source>
</evidence>
<keyword evidence="7" id="KW-1185">Reference proteome</keyword>
<feature type="coiled-coil region" evidence="3">
    <location>
        <begin position="894"/>
        <end position="942"/>
    </location>
</feature>
<feature type="compositionally biased region" description="Basic and acidic residues" evidence="4">
    <location>
        <begin position="449"/>
        <end position="463"/>
    </location>
</feature>
<evidence type="ECO:0000256" key="2">
    <source>
        <dbReference type="ARBA" id="ARBA00022604"/>
    </source>
</evidence>
<feature type="domain" description="Agenet" evidence="5">
    <location>
        <begin position="60"/>
        <end position="127"/>
    </location>
</feature>
<dbReference type="SMART" id="SM00743">
    <property type="entry name" value="Agenet"/>
    <property type="match status" value="2"/>
</dbReference>
<dbReference type="Proteomes" id="UP000834106">
    <property type="component" value="Chromosome 10"/>
</dbReference>
<feature type="compositionally biased region" description="Basic and acidic residues" evidence="4">
    <location>
        <begin position="520"/>
        <end position="532"/>
    </location>
</feature>
<evidence type="ECO:0000313" key="7">
    <source>
        <dbReference type="Proteomes" id="UP000834106"/>
    </source>
</evidence>
<dbReference type="InterPro" id="IPR007930">
    <property type="entry name" value="DUF724"/>
</dbReference>
<name>A0AAD1ZHG6_9LAMI</name>
<dbReference type="InterPro" id="IPR014002">
    <property type="entry name" value="Agenet_dom_plant"/>
</dbReference>
<feature type="domain" description="Agenet" evidence="5">
    <location>
        <begin position="129"/>
        <end position="185"/>
    </location>
</feature>
<dbReference type="Pfam" id="PF05266">
    <property type="entry name" value="DUF724"/>
    <property type="match status" value="1"/>
</dbReference>
<sequence>MSSDRKKSSHRMGKKSLFPEGSLIENPPDVLDFGISNLRVHWDWVDGRWVRPVHQSKVALMFDVGKNVEVSIKEENYLNAWFPAIICEIVRDGSFVVELSQKIGNEAEHLKVTVDPLHVRPSPPHLKDKKYVLFEKIDAFFDGGWWSGVITKELEDSRYDILFKQPQKNRELHQSKIRPHMEWKDSKWTASSQDVLIPSSDSEKKGGHTCANISTVAVPVGSSGNGKDFTEEKMPRSLNSRENQMEQLTPCDQKLSHITTSITKRRRSLPSDFLDDLSLPLKKLKERNLEAAISLAPEQQNTLVTSSRVMLHVSASPISENTRIKSVKQSMLGDLSSNNPYQGQRIGKQQKVEKDNPTSGSKKKRGRTQEMHVKSPEYVVGGLATGKGSSSDKRDHPSIDKESLKPVSEQQQSNDSAIQRIKKRRKPQELQVKSPESVVGGLTTGKASSSDERDCPSIDKEPLKPVSEQEQQSNDSVLWRIKENPTSGSMKKRGRNQELQVKSPESVGGGLATGKASLCDNRDRPSIDKESLKPVSDQEQLSNDSAIQSIKESKQPETKESIQKRKRGRPRKMPIKSHQTQVTGSVQNGNIAADEIIIKDCSSNEVGSRTSAEVKMTGTEGSLYDRESTMHDKNDGLPKLKNRPGSIMKKTHRKASDAKAVEWSINPIEKHSSKRGRRRATDVKSAYQVQDSLDAPGSKTTESNHIMNELNEVIAGVPSREFDNKPLSKWIEEIQTPNAVDGSGVSLARTAEQCVEKEIALIDGSERQKESGMEIPISGDEGSTIQSEQLSLPFLKNAMLWSAIESMDIFRRIPQKPHFQPLQHTKESSREGLAIGLMVTFSSVVEKASRLQLNDPKSISDDILENLADLERYGFDVHAVRDRINGLLSVKDRKDKLFGQVEQLQSQIAEQNLERNHTDEEINRINEQIKNLQVKLSLAESAKEAKDRIIASSKSKLEELKQSIMTVACDFEELAATTL</sequence>
<dbReference type="InterPro" id="IPR008395">
    <property type="entry name" value="Agenet-like_dom"/>
</dbReference>
<feature type="region of interest" description="Disordered" evidence="4">
    <location>
        <begin position="625"/>
        <end position="645"/>
    </location>
</feature>
<reference evidence="6" key="1">
    <citation type="submission" date="2023-05" db="EMBL/GenBank/DDBJ databases">
        <authorList>
            <person name="Huff M."/>
        </authorList>
    </citation>
    <scope>NUCLEOTIDE SEQUENCE</scope>
</reference>
<evidence type="ECO:0000259" key="5">
    <source>
        <dbReference type="SMART" id="SM00743"/>
    </source>
</evidence>
<proteinExistence type="predicted"/>
<evidence type="ECO:0000313" key="6">
    <source>
        <dbReference type="EMBL" id="CAI9769474.1"/>
    </source>
</evidence>
<dbReference type="Pfam" id="PF05641">
    <property type="entry name" value="Agenet"/>
    <property type="match status" value="1"/>
</dbReference>
<feature type="region of interest" description="Disordered" evidence="4">
    <location>
        <begin position="333"/>
        <end position="583"/>
    </location>
</feature>
<dbReference type="PANTHER" id="PTHR31917">
    <property type="entry name" value="AGENET DOMAIN-CONTAINING PROTEIN-RELATED"/>
    <property type="match status" value="1"/>
</dbReference>
<evidence type="ECO:0000256" key="4">
    <source>
        <dbReference type="SAM" id="MobiDB-lite"/>
    </source>
</evidence>
<dbReference type="EMBL" id="OU503045">
    <property type="protein sequence ID" value="CAI9769474.1"/>
    <property type="molecule type" value="Genomic_DNA"/>
</dbReference>
<keyword evidence="3" id="KW-0175">Coiled coil</keyword>
<feature type="compositionally biased region" description="Basic residues" evidence="4">
    <location>
        <begin position="564"/>
        <end position="575"/>
    </location>
</feature>
<feature type="compositionally biased region" description="Polar residues" evidence="4">
    <location>
        <begin position="537"/>
        <end position="550"/>
    </location>
</feature>
<dbReference type="CDD" id="cd20406">
    <property type="entry name" value="Tudor_Agenet_AtDUF_rpt2_4"/>
    <property type="match status" value="1"/>
</dbReference>
<feature type="compositionally biased region" description="Basic and acidic residues" evidence="4">
    <location>
        <begin position="390"/>
        <end position="404"/>
    </location>
</feature>
<evidence type="ECO:0000256" key="1">
    <source>
        <dbReference type="ARBA" id="ARBA00022448"/>
    </source>
</evidence>
<feature type="compositionally biased region" description="Basic and acidic residues" evidence="4">
    <location>
        <begin position="625"/>
        <end position="638"/>
    </location>
</feature>
<dbReference type="PANTHER" id="PTHR31917:SF162">
    <property type="entry name" value="AGENET DOMAIN-CONTAINING PROTEIN"/>
    <property type="match status" value="1"/>
</dbReference>
<gene>
    <name evidence="6" type="ORF">FPE_LOCUS16816</name>
</gene>
<keyword evidence="2" id="KW-0341">Growth regulation</keyword>
<protein>
    <recommendedName>
        <fullName evidence="5">Agenet domain-containing protein</fullName>
    </recommendedName>
</protein>
<feature type="compositionally biased region" description="Polar residues" evidence="4">
    <location>
        <begin position="408"/>
        <end position="417"/>
    </location>
</feature>
<keyword evidence="1" id="KW-0813">Transport</keyword>
<accession>A0AAD1ZHG6</accession>